<dbReference type="Pfam" id="PF13683">
    <property type="entry name" value="rve_3"/>
    <property type="match status" value="1"/>
</dbReference>
<dbReference type="Gene3D" id="3.30.420.10">
    <property type="entry name" value="Ribonuclease H-like superfamily/Ribonuclease H"/>
    <property type="match status" value="1"/>
</dbReference>
<dbReference type="InterPro" id="IPR036397">
    <property type="entry name" value="RNaseH_sf"/>
</dbReference>
<organism evidence="2 3">
    <name type="scientific">Candidatus Sulfuritelmatomonas gaucii</name>
    <dbReference type="NCBI Taxonomy" id="2043161"/>
    <lineage>
        <taxon>Bacteria</taxon>
        <taxon>Pseudomonadati</taxon>
        <taxon>Acidobacteriota</taxon>
        <taxon>Terriglobia</taxon>
        <taxon>Terriglobales</taxon>
        <taxon>Acidobacteriaceae</taxon>
        <taxon>Candidatus Sulfuritelmatomonas</taxon>
    </lineage>
</organism>
<evidence type="ECO:0000259" key="1">
    <source>
        <dbReference type="PROSITE" id="PS50994"/>
    </source>
</evidence>
<reference evidence="3" key="1">
    <citation type="submission" date="2018-02" db="EMBL/GenBank/DDBJ databases">
        <authorList>
            <person name="Hausmann B."/>
        </authorList>
    </citation>
    <scope>NUCLEOTIDE SEQUENCE [LARGE SCALE GENOMIC DNA]</scope>
    <source>
        <strain evidence="3">Peat soil MAG SbA5</strain>
    </source>
</reference>
<dbReference type="InterPro" id="IPR015378">
    <property type="entry name" value="Transposase-like_Mu_C"/>
</dbReference>
<proteinExistence type="predicted"/>
<dbReference type="Proteomes" id="UP000239735">
    <property type="component" value="Unassembled WGS sequence"/>
</dbReference>
<dbReference type="SUPFAM" id="SSF53098">
    <property type="entry name" value="Ribonuclease H-like"/>
    <property type="match status" value="1"/>
</dbReference>
<feature type="domain" description="Integrase catalytic" evidence="1">
    <location>
        <begin position="1"/>
        <end position="72"/>
    </location>
</feature>
<dbReference type="GO" id="GO:0003676">
    <property type="term" value="F:nucleic acid binding"/>
    <property type="evidence" value="ECO:0007669"/>
    <property type="project" value="InterPro"/>
</dbReference>
<dbReference type="AlphaFoldDB" id="A0A2N9L4I0"/>
<accession>A0A2N9L4I0</accession>
<dbReference type="InterPro" id="IPR001584">
    <property type="entry name" value="Integrase_cat-core"/>
</dbReference>
<dbReference type="InterPro" id="IPR012337">
    <property type="entry name" value="RNaseH-like_sf"/>
</dbReference>
<dbReference type="PANTHER" id="PTHR35004:SF6">
    <property type="entry name" value="TRANSPOSASE"/>
    <property type="match status" value="1"/>
</dbReference>
<gene>
    <name evidence="2" type="ORF">SBA5_1270002</name>
</gene>
<name>A0A2N9L4I0_9BACT</name>
<sequence>MHTPPYQPEGRGKIERFFRSVREQFLASLDPKVLLSIEQLNERLGHWLDTVYHRHEHSALQTTPLLRWQRDIEQVRQLPPATDLRRLFFHRVDRLVRRDSTFLLKNRFFEAPSHLAGKRIEVRFDPLDLTQLEIYSDGKPEGVARLVDAVVNGLLPPRETKEQ</sequence>
<dbReference type="GO" id="GO:0015074">
    <property type="term" value="P:DNA integration"/>
    <property type="evidence" value="ECO:0007669"/>
    <property type="project" value="InterPro"/>
</dbReference>
<dbReference type="PROSITE" id="PS50994">
    <property type="entry name" value="INTEGRASE"/>
    <property type="match status" value="1"/>
</dbReference>
<dbReference type="EMBL" id="OKRB01000032">
    <property type="protein sequence ID" value="SPE18053.1"/>
    <property type="molecule type" value="Genomic_DNA"/>
</dbReference>
<evidence type="ECO:0000313" key="3">
    <source>
        <dbReference type="Proteomes" id="UP000239735"/>
    </source>
</evidence>
<dbReference type="PANTHER" id="PTHR35004">
    <property type="entry name" value="TRANSPOSASE RV3428C-RELATED"/>
    <property type="match status" value="1"/>
</dbReference>
<evidence type="ECO:0000313" key="2">
    <source>
        <dbReference type="EMBL" id="SPE18053.1"/>
    </source>
</evidence>
<dbReference type="Pfam" id="PF09299">
    <property type="entry name" value="Mu-transpos_C"/>
    <property type="match status" value="1"/>
</dbReference>
<protein>
    <submittedName>
        <fullName evidence="2">Integrase catalytic region</fullName>
    </submittedName>
</protein>